<evidence type="ECO:0000259" key="21">
    <source>
        <dbReference type="PROSITE" id="PS51332"/>
    </source>
</evidence>
<proteinExistence type="inferred from homology"/>
<dbReference type="PANTHER" id="PTHR45833">
    <property type="entry name" value="METHIONINE SYNTHASE"/>
    <property type="match status" value="1"/>
</dbReference>
<keyword evidence="15" id="KW-0170">Cobalt</keyword>
<evidence type="ECO:0000256" key="9">
    <source>
        <dbReference type="ARBA" id="ARBA00022679"/>
    </source>
</evidence>
<dbReference type="Pfam" id="PF02965">
    <property type="entry name" value="Met_synt_B12"/>
    <property type="match status" value="1"/>
</dbReference>
<evidence type="ECO:0000256" key="7">
    <source>
        <dbReference type="ARBA" id="ARBA00022605"/>
    </source>
</evidence>
<protein>
    <recommendedName>
        <fullName evidence="5">methionine synthase</fullName>
        <ecNumber evidence="5">2.1.1.13</ecNumber>
    </recommendedName>
    <alternativeName>
        <fullName evidence="16">5-methyltetrahydrofolate--homocysteine methyltransferase</fullName>
    </alternativeName>
</protein>
<evidence type="ECO:0000256" key="14">
    <source>
        <dbReference type="ARBA" id="ARBA00023167"/>
    </source>
</evidence>
<dbReference type="PROSITE" id="PS50972">
    <property type="entry name" value="PTERIN_BINDING"/>
    <property type="match status" value="1"/>
</dbReference>
<evidence type="ECO:0000259" key="18">
    <source>
        <dbReference type="PROSITE" id="PS50970"/>
    </source>
</evidence>
<evidence type="ECO:0000256" key="16">
    <source>
        <dbReference type="ARBA" id="ARBA00031040"/>
    </source>
</evidence>
<keyword evidence="14" id="KW-0486">Methionine biosynthesis</keyword>
<dbReference type="InterPro" id="IPR011822">
    <property type="entry name" value="MetH"/>
</dbReference>
<evidence type="ECO:0000313" key="23">
    <source>
        <dbReference type="EMBL" id="CAB4777237.1"/>
    </source>
</evidence>
<dbReference type="InterPro" id="IPR037010">
    <property type="entry name" value="VitB12-dep_Met_synth_activ_sf"/>
</dbReference>
<dbReference type="SUPFAM" id="SSF52242">
    <property type="entry name" value="Cobalamin (vitamin B12)-binding domain"/>
    <property type="match status" value="1"/>
</dbReference>
<comment type="cofactor">
    <cofactor evidence="1">
        <name>Zn(2+)</name>
        <dbReference type="ChEBI" id="CHEBI:29105"/>
    </cofactor>
</comment>
<evidence type="ECO:0000256" key="10">
    <source>
        <dbReference type="ARBA" id="ARBA00022691"/>
    </source>
</evidence>
<dbReference type="InterPro" id="IPR003759">
    <property type="entry name" value="Cbl-bd_cap"/>
</dbReference>
<keyword evidence="7" id="KW-0028">Amino-acid biosynthesis</keyword>
<dbReference type="SMART" id="SM01018">
    <property type="entry name" value="B12-binding_2"/>
    <property type="match status" value="1"/>
</dbReference>
<dbReference type="InterPro" id="IPR050554">
    <property type="entry name" value="Met_Synthase/Corrinoid"/>
</dbReference>
<keyword evidence="8" id="KW-0846">Cobalamin</keyword>
<feature type="domain" description="Hcy-binding" evidence="18">
    <location>
        <begin position="13"/>
        <end position="317"/>
    </location>
</feature>
<dbReference type="PROSITE" id="PS51332">
    <property type="entry name" value="B12_BINDING"/>
    <property type="match status" value="1"/>
</dbReference>
<feature type="domain" description="AdoMet activation" evidence="20">
    <location>
        <begin position="883"/>
        <end position="1166"/>
    </location>
</feature>
<dbReference type="GO" id="GO:0031419">
    <property type="term" value="F:cobalamin binding"/>
    <property type="evidence" value="ECO:0007669"/>
    <property type="project" value="UniProtKB-KW"/>
</dbReference>
<dbReference type="InterPro" id="IPR003726">
    <property type="entry name" value="HCY_dom"/>
</dbReference>
<dbReference type="GO" id="GO:0005829">
    <property type="term" value="C:cytosol"/>
    <property type="evidence" value="ECO:0007669"/>
    <property type="project" value="TreeGrafter"/>
</dbReference>
<dbReference type="EC" id="2.1.1.13" evidence="5"/>
<dbReference type="EMBL" id="CAFAAB010000018">
    <property type="protein sequence ID" value="CAB4777237.1"/>
    <property type="molecule type" value="Genomic_DNA"/>
</dbReference>
<dbReference type="SUPFAM" id="SSF82282">
    <property type="entry name" value="Homocysteine S-methyltransferase"/>
    <property type="match status" value="1"/>
</dbReference>
<dbReference type="Pfam" id="PF02574">
    <property type="entry name" value="S-methyl_trans"/>
    <property type="match status" value="1"/>
</dbReference>
<dbReference type="PROSITE" id="PS50974">
    <property type="entry name" value="ADOMET_ACTIVATION"/>
    <property type="match status" value="1"/>
</dbReference>
<dbReference type="GO" id="GO:0008705">
    <property type="term" value="F:methionine synthase activity"/>
    <property type="evidence" value="ECO:0007669"/>
    <property type="project" value="UniProtKB-EC"/>
</dbReference>
<evidence type="ECO:0000256" key="5">
    <source>
        <dbReference type="ARBA" id="ARBA00012032"/>
    </source>
</evidence>
<evidence type="ECO:0000256" key="13">
    <source>
        <dbReference type="ARBA" id="ARBA00022833"/>
    </source>
</evidence>
<dbReference type="InterPro" id="IPR000489">
    <property type="entry name" value="Pterin-binding_dom"/>
</dbReference>
<dbReference type="InterPro" id="IPR004223">
    <property type="entry name" value="VitB12-dep_Met_synth_activ_dom"/>
</dbReference>
<keyword evidence="9" id="KW-0808">Transferase</keyword>
<dbReference type="Pfam" id="PF00809">
    <property type="entry name" value="Pterin_bind"/>
    <property type="match status" value="1"/>
</dbReference>
<feature type="domain" description="B12-binding" evidence="21">
    <location>
        <begin position="731"/>
        <end position="867"/>
    </location>
</feature>
<sequence>MTTLPPFKRPSASDPYLAALAQRALIFDGATGTNLQLQNLTAADFGGDDLEGCNELLVLTRPDAIERLHRSFLDVGVDVIETNSFGSFSLVLAEYGIAEKAHELAITSAQIARRVADEYSTANSPKFVAGSIGPGTKFPTLGQISYDELSASYEELAYGLLEGGVDLLLVETMFDLLSGKAAINACHRAMARHGRIVPIQAQVTIELTGRMLPGTEIGSAITSLLPLGIDVLGLNCATGPVEMHEPLRQLSDTAPVPLACLPNAGLPSVVDGKMHYDLTPDGLAEHLARFVADYGVAAVGGCCGTTPEHLARVVEEVGKVTRAERNPVFEPSVSSIYSSTSYHQDRSVLLVGERTNANGSKKFREAMLDGDWDTCVDMARDQIKEGAHILDVCVDYTGADGIADMDALMSRLATQASVPIMVDTTEIATARAALTWLGGKAILNSVNLEEGEGPGTRLDGFLSLAAEFGSAVVATCIDEVGQARTAEWKVRAATNITNLAVEKYGLDPRDILIDPLALPLSTGMEESRRDGIETLEAIRRIKAELPGVQTILGLSNISFGLNPAARQALNSVFLHEASEAGLDSAIVHASKIVPLARIDDAVRTACLDLIYDRRTEEYDPLRKLIDLFEGVKVTDTSKSNLDDLPLRDRLRRRIIDGVRTGLEADLNAAMDEGIKPLEIVNDILLDGMKEVGELFATGEMQLPFVLQSAETMKSAVAHLEPFMEKSDQGGRGKVVLATVKGDVHDIGKNLVDIILTNNGYEVINLGIKVGINEMLAAVDEHKADALGMSGLLVKSTLIMRENLQVMNELGYSDLPVLLGGAALTRTYVERDLREIYNGRLFYGKDAFEGLRVLDRLGELKKTNEVDDLFGREISERKVPRRSRDGMAPKPEGLPPRSPDVADNNELFTPPFLGSRVAKGMSIDEISEFLNLTALFRNQWGFRPEGDEDDNAFKTRVRATLREQLAIAKAENLLNPQVVWGHFPVAADGDDLVVFTDDTRTTEQTRFVFPRQHKEPFMCISDFFRSVQSGDKDYASFMLVTMGSRVSERCQELFAEDRYTDYLMLHGLGVEMAEALAELWHKRIREELGFVDQDGPTLTGLFRQQYRGGRYSWGYPACPDLTDNAKVAELLGAGRIGVEVSEGFQLHPEQTTDAIICHHPQSKYFVA</sequence>
<evidence type="ECO:0000256" key="8">
    <source>
        <dbReference type="ARBA" id="ARBA00022628"/>
    </source>
</evidence>
<dbReference type="SUPFAM" id="SSF56507">
    <property type="entry name" value="Methionine synthase activation domain-like"/>
    <property type="match status" value="1"/>
</dbReference>
<dbReference type="UniPathway" id="UPA00051">
    <property type="reaction ID" value="UER00081"/>
</dbReference>
<dbReference type="InterPro" id="IPR006158">
    <property type="entry name" value="Cobalamin-bd"/>
</dbReference>
<comment type="similarity">
    <text evidence="4">Belongs to the vitamin-B12 dependent methionine synthase family.</text>
</comment>
<dbReference type="Gene3D" id="3.40.50.280">
    <property type="entry name" value="Cobalamin-binding domain"/>
    <property type="match status" value="1"/>
</dbReference>
<evidence type="ECO:0000256" key="17">
    <source>
        <dbReference type="SAM" id="MobiDB-lite"/>
    </source>
</evidence>
<name>A0A6J6W369_9ZZZZ</name>
<dbReference type="PANTHER" id="PTHR45833:SF1">
    <property type="entry name" value="METHIONINE SYNTHASE"/>
    <property type="match status" value="1"/>
</dbReference>
<evidence type="ECO:0000259" key="20">
    <source>
        <dbReference type="PROSITE" id="PS50974"/>
    </source>
</evidence>
<feature type="domain" description="Pterin-binding" evidence="19">
    <location>
        <begin position="348"/>
        <end position="611"/>
    </location>
</feature>
<evidence type="ECO:0000259" key="22">
    <source>
        <dbReference type="PROSITE" id="PS51337"/>
    </source>
</evidence>
<dbReference type="Gene3D" id="1.10.1240.10">
    <property type="entry name" value="Methionine synthase domain"/>
    <property type="match status" value="1"/>
</dbReference>
<organism evidence="23">
    <name type="scientific">freshwater metagenome</name>
    <dbReference type="NCBI Taxonomy" id="449393"/>
    <lineage>
        <taxon>unclassified sequences</taxon>
        <taxon>metagenomes</taxon>
        <taxon>ecological metagenomes</taxon>
    </lineage>
</organism>
<keyword evidence="6" id="KW-0489">Methyltransferase</keyword>
<evidence type="ECO:0000256" key="11">
    <source>
        <dbReference type="ARBA" id="ARBA00022723"/>
    </source>
</evidence>
<dbReference type="FunFam" id="3.20.20.20:FF:000007">
    <property type="entry name" value="Methionine synthase"/>
    <property type="match status" value="1"/>
</dbReference>
<dbReference type="GO" id="GO:0032259">
    <property type="term" value="P:methylation"/>
    <property type="evidence" value="ECO:0007669"/>
    <property type="project" value="UniProtKB-KW"/>
</dbReference>
<dbReference type="PROSITE" id="PS51337">
    <property type="entry name" value="B12_BINDING_NTER"/>
    <property type="match status" value="1"/>
</dbReference>
<keyword evidence="12" id="KW-0677">Repeat</keyword>
<dbReference type="InterPro" id="IPR036724">
    <property type="entry name" value="Cobalamin-bd_sf"/>
</dbReference>
<dbReference type="InterPro" id="IPR036589">
    <property type="entry name" value="HCY_dom_sf"/>
</dbReference>
<dbReference type="AlphaFoldDB" id="A0A6J6W369"/>
<dbReference type="SUPFAM" id="SSF51717">
    <property type="entry name" value="Dihydropteroate synthetase-like"/>
    <property type="match status" value="1"/>
</dbReference>
<feature type="region of interest" description="Disordered" evidence="17">
    <location>
        <begin position="878"/>
        <end position="904"/>
    </location>
</feature>
<evidence type="ECO:0000256" key="1">
    <source>
        <dbReference type="ARBA" id="ARBA00001947"/>
    </source>
</evidence>
<evidence type="ECO:0000256" key="12">
    <source>
        <dbReference type="ARBA" id="ARBA00022737"/>
    </source>
</evidence>
<keyword evidence="13" id="KW-0862">Zinc</keyword>
<evidence type="ECO:0000256" key="15">
    <source>
        <dbReference type="ARBA" id="ARBA00023285"/>
    </source>
</evidence>
<dbReference type="Pfam" id="PF02607">
    <property type="entry name" value="B12-binding_2"/>
    <property type="match status" value="1"/>
</dbReference>
<comment type="cofactor">
    <cofactor evidence="2">
        <name>methylcob(III)alamin</name>
        <dbReference type="ChEBI" id="CHEBI:28115"/>
    </cofactor>
</comment>
<reference evidence="23" key="1">
    <citation type="submission" date="2020-05" db="EMBL/GenBank/DDBJ databases">
        <authorList>
            <person name="Chiriac C."/>
            <person name="Salcher M."/>
            <person name="Ghai R."/>
            <person name="Kavagutti S V."/>
        </authorList>
    </citation>
    <scope>NUCLEOTIDE SEQUENCE</scope>
</reference>
<dbReference type="SUPFAM" id="SSF47644">
    <property type="entry name" value="Methionine synthase domain"/>
    <property type="match status" value="1"/>
</dbReference>
<dbReference type="FunFam" id="3.20.20.330:FF:000001">
    <property type="entry name" value="Methionine synthase"/>
    <property type="match status" value="1"/>
</dbReference>
<evidence type="ECO:0000256" key="4">
    <source>
        <dbReference type="ARBA" id="ARBA00010398"/>
    </source>
</evidence>
<dbReference type="Gene3D" id="3.20.20.20">
    <property type="entry name" value="Dihydropteroate synthase-like"/>
    <property type="match status" value="1"/>
</dbReference>
<dbReference type="GO" id="GO:0046653">
    <property type="term" value="P:tetrahydrofolate metabolic process"/>
    <property type="evidence" value="ECO:0007669"/>
    <property type="project" value="TreeGrafter"/>
</dbReference>
<dbReference type="PROSITE" id="PS50970">
    <property type="entry name" value="HCY"/>
    <property type="match status" value="1"/>
</dbReference>
<dbReference type="GO" id="GO:0050667">
    <property type="term" value="P:homocysteine metabolic process"/>
    <property type="evidence" value="ECO:0007669"/>
    <property type="project" value="TreeGrafter"/>
</dbReference>
<accession>A0A6J6W369</accession>
<dbReference type="InterPro" id="IPR036594">
    <property type="entry name" value="Meth_synthase_dom"/>
</dbReference>
<dbReference type="Gene3D" id="3.10.196.10">
    <property type="entry name" value="Vitamin B12-dependent methionine synthase, activation domain"/>
    <property type="match status" value="1"/>
</dbReference>
<gene>
    <name evidence="23" type="ORF">UFOPK2958_00276</name>
</gene>
<comment type="pathway">
    <text evidence="3">Amino-acid biosynthesis; L-methionine biosynthesis via de novo pathway; L-methionine from L-homocysteine (MetH route): step 1/1.</text>
</comment>
<keyword evidence="10" id="KW-0949">S-adenosyl-L-methionine</keyword>
<dbReference type="FunFam" id="1.10.1240.10:FF:000001">
    <property type="entry name" value="Methionine synthase"/>
    <property type="match status" value="1"/>
</dbReference>
<dbReference type="GO" id="GO:0008270">
    <property type="term" value="F:zinc ion binding"/>
    <property type="evidence" value="ECO:0007669"/>
    <property type="project" value="InterPro"/>
</dbReference>
<dbReference type="Gene3D" id="3.20.20.330">
    <property type="entry name" value="Homocysteine-binding-like domain"/>
    <property type="match status" value="1"/>
</dbReference>
<evidence type="ECO:0000256" key="3">
    <source>
        <dbReference type="ARBA" id="ARBA00005178"/>
    </source>
</evidence>
<evidence type="ECO:0000256" key="2">
    <source>
        <dbReference type="ARBA" id="ARBA00001956"/>
    </source>
</evidence>
<dbReference type="InterPro" id="IPR011005">
    <property type="entry name" value="Dihydropteroate_synth-like_sf"/>
</dbReference>
<dbReference type="PIRSF" id="PIRSF000381">
    <property type="entry name" value="MetH"/>
    <property type="match status" value="1"/>
</dbReference>
<feature type="domain" description="B12-binding N-terminal" evidence="22">
    <location>
        <begin position="637"/>
        <end position="731"/>
    </location>
</feature>
<evidence type="ECO:0000259" key="19">
    <source>
        <dbReference type="PROSITE" id="PS50972"/>
    </source>
</evidence>
<keyword evidence="11" id="KW-0479">Metal-binding</keyword>
<dbReference type="Pfam" id="PF02310">
    <property type="entry name" value="B12-binding"/>
    <property type="match status" value="1"/>
</dbReference>
<evidence type="ECO:0000256" key="6">
    <source>
        <dbReference type="ARBA" id="ARBA00022603"/>
    </source>
</evidence>
<dbReference type="NCBIfam" id="TIGR02082">
    <property type="entry name" value="metH"/>
    <property type="match status" value="1"/>
</dbReference>